<dbReference type="EMBL" id="FZNR01000027">
    <property type="protein sequence ID" value="SNS88014.1"/>
    <property type="molecule type" value="Genomic_DNA"/>
</dbReference>
<sequence>MAAGWMTAAVLAVLVGVLGIGLVGLTGRDDTMSEADVQRALTQVPSDSAPAPAPTTSRPSPAASVDAGESSFRTRGGIVVADCDGIVSMAPARGFAVHEQNGREGEFRGVRDRHDRVKVQLICDAGVPRVIERDED</sequence>
<dbReference type="AlphaFoldDB" id="A0A239I6Q2"/>
<evidence type="ECO:0000256" key="1">
    <source>
        <dbReference type="SAM" id="MobiDB-lite"/>
    </source>
</evidence>
<dbReference type="Proteomes" id="UP000198415">
    <property type="component" value="Unassembled WGS sequence"/>
</dbReference>
<evidence type="ECO:0000256" key="2">
    <source>
        <dbReference type="SAM" id="Phobius"/>
    </source>
</evidence>
<name>A0A239I6Q2_9ACTN</name>
<protein>
    <recommendedName>
        <fullName evidence="5">Septum formation initiator</fullName>
    </recommendedName>
</protein>
<feature type="transmembrane region" description="Helical" evidence="2">
    <location>
        <begin position="6"/>
        <end position="25"/>
    </location>
</feature>
<keyword evidence="4" id="KW-1185">Reference proteome</keyword>
<keyword evidence="2" id="KW-1133">Transmembrane helix</keyword>
<evidence type="ECO:0000313" key="4">
    <source>
        <dbReference type="Proteomes" id="UP000198415"/>
    </source>
</evidence>
<keyword evidence="2" id="KW-0812">Transmembrane</keyword>
<keyword evidence="2" id="KW-0472">Membrane</keyword>
<feature type="compositionally biased region" description="Low complexity" evidence="1">
    <location>
        <begin position="45"/>
        <end position="64"/>
    </location>
</feature>
<proteinExistence type="predicted"/>
<accession>A0A239I6Q2</accession>
<reference evidence="3 4" key="1">
    <citation type="submission" date="2017-06" db="EMBL/GenBank/DDBJ databases">
        <authorList>
            <person name="Kim H.J."/>
            <person name="Triplett B.A."/>
        </authorList>
    </citation>
    <scope>NUCLEOTIDE SEQUENCE [LARGE SCALE GENOMIC DNA]</scope>
    <source>
        <strain evidence="3 4">DSM 43151</strain>
    </source>
</reference>
<evidence type="ECO:0008006" key="5">
    <source>
        <dbReference type="Google" id="ProtNLM"/>
    </source>
</evidence>
<gene>
    <name evidence="3" type="ORF">SAMN06264365_12750</name>
</gene>
<feature type="region of interest" description="Disordered" evidence="1">
    <location>
        <begin position="42"/>
        <end position="71"/>
    </location>
</feature>
<organism evidence="3 4">
    <name type="scientific">Actinoplanes regularis</name>
    <dbReference type="NCBI Taxonomy" id="52697"/>
    <lineage>
        <taxon>Bacteria</taxon>
        <taxon>Bacillati</taxon>
        <taxon>Actinomycetota</taxon>
        <taxon>Actinomycetes</taxon>
        <taxon>Micromonosporales</taxon>
        <taxon>Micromonosporaceae</taxon>
        <taxon>Actinoplanes</taxon>
    </lineage>
</organism>
<evidence type="ECO:0000313" key="3">
    <source>
        <dbReference type="EMBL" id="SNS88014.1"/>
    </source>
</evidence>